<dbReference type="Proteomes" id="UP000280307">
    <property type="component" value="Unassembled WGS sequence"/>
</dbReference>
<dbReference type="InterPro" id="IPR011006">
    <property type="entry name" value="CheY-like_superfamily"/>
</dbReference>
<dbReference type="GO" id="GO:0006355">
    <property type="term" value="P:regulation of DNA-templated transcription"/>
    <property type="evidence" value="ECO:0007669"/>
    <property type="project" value="InterPro"/>
</dbReference>
<dbReference type="SMART" id="SM00862">
    <property type="entry name" value="Trans_reg_C"/>
    <property type="match status" value="1"/>
</dbReference>
<reference evidence="10 11" key="1">
    <citation type="submission" date="2018-12" db="EMBL/GenBank/DDBJ databases">
        <title>Genome Sequence of Candidatus Viridilinea halotolerans isolated from saline sulfide-rich spring.</title>
        <authorList>
            <person name="Grouzdev D.S."/>
            <person name="Burganskaya E.I."/>
            <person name="Krutkina M.S."/>
            <person name="Sukhacheva M.V."/>
            <person name="Gorlenko V.M."/>
        </authorList>
    </citation>
    <scope>NUCLEOTIDE SEQUENCE [LARGE SCALE GENOMIC DNA]</scope>
    <source>
        <strain evidence="10">Chok-6</strain>
    </source>
</reference>
<feature type="domain" description="OmpR/PhoB-type" evidence="9">
    <location>
        <begin position="126"/>
        <end position="224"/>
    </location>
</feature>
<dbReference type="CDD" id="cd00383">
    <property type="entry name" value="trans_reg_C"/>
    <property type="match status" value="1"/>
</dbReference>
<dbReference type="GO" id="GO:0000156">
    <property type="term" value="F:phosphorelay response regulator activity"/>
    <property type="evidence" value="ECO:0007669"/>
    <property type="project" value="TreeGrafter"/>
</dbReference>
<dbReference type="InterPro" id="IPR001867">
    <property type="entry name" value="OmpR/PhoB-type_DNA-bd"/>
</dbReference>
<feature type="DNA-binding region" description="OmpR/PhoB-type" evidence="7">
    <location>
        <begin position="126"/>
        <end position="224"/>
    </location>
</feature>
<proteinExistence type="predicted"/>
<dbReference type="PANTHER" id="PTHR48111">
    <property type="entry name" value="REGULATOR OF RPOS"/>
    <property type="match status" value="1"/>
</dbReference>
<evidence type="ECO:0000256" key="6">
    <source>
        <dbReference type="PROSITE-ProRule" id="PRU00169"/>
    </source>
</evidence>
<dbReference type="InterPro" id="IPR001789">
    <property type="entry name" value="Sig_transdc_resp-reg_receiver"/>
</dbReference>
<keyword evidence="1 6" id="KW-0597">Phosphoprotein</keyword>
<dbReference type="SMART" id="SM00448">
    <property type="entry name" value="REC"/>
    <property type="match status" value="1"/>
</dbReference>
<evidence type="ECO:0000259" key="9">
    <source>
        <dbReference type="PROSITE" id="PS51755"/>
    </source>
</evidence>
<dbReference type="InterPro" id="IPR036388">
    <property type="entry name" value="WH-like_DNA-bd_sf"/>
</dbReference>
<dbReference type="AlphaFoldDB" id="A0A426TR69"/>
<dbReference type="Gene3D" id="1.10.10.10">
    <property type="entry name" value="Winged helix-like DNA-binding domain superfamily/Winged helix DNA-binding domain"/>
    <property type="match status" value="1"/>
</dbReference>
<dbReference type="SUPFAM" id="SSF52172">
    <property type="entry name" value="CheY-like"/>
    <property type="match status" value="1"/>
</dbReference>
<organism evidence="10 11">
    <name type="scientific">Candidatus Viridilinea halotolerans</name>
    <dbReference type="NCBI Taxonomy" id="2491704"/>
    <lineage>
        <taxon>Bacteria</taxon>
        <taxon>Bacillati</taxon>
        <taxon>Chloroflexota</taxon>
        <taxon>Chloroflexia</taxon>
        <taxon>Chloroflexales</taxon>
        <taxon>Chloroflexineae</taxon>
        <taxon>Oscillochloridaceae</taxon>
        <taxon>Candidatus Viridilinea</taxon>
    </lineage>
</organism>
<evidence type="ECO:0000313" key="10">
    <source>
        <dbReference type="EMBL" id="RRR65887.1"/>
    </source>
</evidence>
<dbReference type="GO" id="GO:0032993">
    <property type="term" value="C:protein-DNA complex"/>
    <property type="evidence" value="ECO:0007669"/>
    <property type="project" value="TreeGrafter"/>
</dbReference>
<dbReference type="InterPro" id="IPR039420">
    <property type="entry name" value="WalR-like"/>
</dbReference>
<name>A0A426TR69_9CHLR</name>
<dbReference type="GO" id="GO:0000976">
    <property type="term" value="F:transcription cis-regulatory region binding"/>
    <property type="evidence" value="ECO:0007669"/>
    <property type="project" value="TreeGrafter"/>
</dbReference>
<dbReference type="PANTHER" id="PTHR48111:SF22">
    <property type="entry name" value="REGULATOR OF RPOS"/>
    <property type="match status" value="1"/>
</dbReference>
<evidence type="ECO:0000313" key="11">
    <source>
        <dbReference type="Proteomes" id="UP000280307"/>
    </source>
</evidence>
<keyword evidence="4 7" id="KW-0238">DNA-binding</keyword>
<evidence type="ECO:0000256" key="3">
    <source>
        <dbReference type="ARBA" id="ARBA00023015"/>
    </source>
</evidence>
<keyword evidence="5" id="KW-0804">Transcription</keyword>
<dbReference type="FunFam" id="1.10.10.10:FF:000005">
    <property type="entry name" value="Two-component system response regulator"/>
    <property type="match status" value="1"/>
</dbReference>
<dbReference type="InterPro" id="IPR016032">
    <property type="entry name" value="Sig_transdc_resp-reg_C-effctor"/>
</dbReference>
<evidence type="ECO:0000256" key="2">
    <source>
        <dbReference type="ARBA" id="ARBA00023012"/>
    </source>
</evidence>
<feature type="domain" description="Response regulatory" evidence="8">
    <location>
        <begin position="2"/>
        <end position="116"/>
    </location>
</feature>
<dbReference type="Pfam" id="PF00072">
    <property type="entry name" value="Response_reg"/>
    <property type="match status" value="1"/>
</dbReference>
<dbReference type="SUPFAM" id="SSF46894">
    <property type="entry name" value="C-terminal effector domain of the bipartite response regulators"/>
    <property type="match status" value="1"/>
</dbReference>
<dbReference type="PROSITE" id="PS51755">
    <property type="entry name" value="OMPR_PHOB"/>
    <property type="match status" value="1"/>
</dbReference>
<protein>
    <submittedName>
        <fullName evidence="10">DNA-binding response regulator</fullName>
    </submittedName>
</protein>
<keyword evidence="3" id="KW-0805">Transcription regulation</keyword>
<comment type="caution">
    <text evidence="10">The sequence shown here is derived from an EMBL/GenBank/DDBJ whole genome shotgun (WGS) entry which is preliminary data.</text>
</comment>
<evidence type="ECO:0000256" key="4">
    <source>
        <dbReference type="ARBA" id="ARBA00023125"/>
    </source>
</evidence>
<dbReference type="Gene3D" id="6.10.250.690">
    <property type="match status" value="1"/>
</dbReference>
<dbReference type="Pfam" id="PF00486">
    <property type="entry name" value="Trans_reg_C"/>
    <property type="match status" value="1"/>
</dbReference>
<gene>
    <name evidence="10" type="ORF">EI684_21860</name>
</gene>
<evidence type="ECO:0000256" key="5">
    <source>
        <dbReference type="ARBA" id="ARBA00023163"/>
    </source>
</evidence>
<feature type="modified residue" description="4-aspartylphosphate" evidence="6">
    <location>
        <position position="51"/>
    </location>
</feature>
<dbReference type="Gene3D" id="3.40.50.2300">
    <property type="match status" value="1"/>
</dbReference>
<evidence type="ECO:0000256" key="1">
    <source>
        <dbReference type="ARBA" id="ARBA00022553"/>
    </source>
</evidence>
<dbReference type="EMBL" id="RSAS01000902">
    <property type="protein sequence ID" value="RRR65887.1"/>
    <property type="molecule type" value="Genomic_DNA"/>
</dbReference>
<dbReference type="GO" id="GO:0005829">
    <property type="term" value="C:cytosol"/>
    <property type="evidence" value="ECO:0007669"/>
    <property type="project" value="TreeGrafter"/>
</dbReference>
<evidence type="ECO:0000259" key="8">
    <source>
        <dbReference type="PROSITE" id="PS50110"/>
    </source>
</evidence>
<evidence type="ECO:0000256" key="7">
    <source>
        <dbReference type="PROSITE-ProRule" id="PRU01091"/>
    </source>
</evidence>
<accession>A0A426TR69</accession>
<sequence length="227" mass="25744">MRILVVEDDQRLARLIARVLDEEHYQVDVAHDGATGLELALRGIYEVAIIDWMLPERDGPSICRAVRTARLPTALLLLTARGQIEDKVAGFASGADDYLVKPFAFEELLARVRALSRRFLPLAGDAQELCLGDLVLDLRAHTARRGLRALDLTPTEWNLLEYLLRHAGQTLTRQQILDYVWSYENDVQPQMVDVYVSYLRRKLNEPGERDPITTVRGVGYRLEAAHV</sequence>
<dbReference type="PROSITE" id="PS50110">
    <property type="entry name" value="RESPONSE_REGULATORY"/>
    <property type="match status" value="1"/>
</dbReference>
<keyword evidence="2" id="KW-0902">Two-component regulatory system</keyword>